<feature type="transmembrane region" description="Helical" evidence="2">
    <location>
        <begin position="44"/>
        <end position="62"/>
    </location>
</feature>
<dbReference type="PATRIC" id="fig|1160705.3.peg.4203"/>
<evidence type="ECO:0000313" key="4">
    <source>
        <dbReference type="Proteomes" id="UP000011205"/>
    </source>
</evidence>
<sequence length="162" mass="17282">MAHAAPAPGGRAGRTGPTGAPSATDTTTGARGLPDVFSARTHRVASVAVPIVLGLLYGYWAAANRRSGGEITGWNLLFGFVTAAAFTLLYIAVRWVASRTIREVHALLWFAFTGSAFGFLYSQADVTVLRAAIMGAVVGAGFFAVLFYRYYTHEDAQGHRIR</sequence>
<name>L8PHD4_STRVR</name>
<keyword evidence="2" id="KW-0812">Transmembrane</keyword>
<feature type="transmembrane region" description="Helical" evidence="2">
    <location>
        <begin position="104"/>
        <end position="122"/>
    </location>
</feature>
<dbReference type="EMBL" id="AMLP01000127">
    <property type="protein sequence ID" value="ELS54792.1"/>
    <property type="molecule type" value="Genomic_DNA"/>
</dbReference>
<organism evidence="3 4">
    <name type="scientific">Streptomyces viridochromogenes Tue57</name>
    <dbReference type="NCBI Taxonomy" id="1160705"/>
    <lineage>
        <taxon>Bacteria</taxon>
        <taxon>Bacillati</taxon>
        <taxon>Actinomycetota</taxon>
        <taxon>Actinomycetes</taxon>
        <taxon>Kitasatosporales</taxon>
        <taxon>Streptomycetaceae</taxon>
        <taxon>Streptomyces</taxon>
    </lineage>
</organism>
<protein>
    <submittedName>
        <fullName evidence="3">Putative Integral membrane protein</fullName>
    </submittedName>
</protein>
<comment type="caution">
    <text evidence="3">The sequence shown here is derived from an EMBL/GenBank/DDBJ whole genome shotgun (WGS) entry which is preliminary data.</text>
</comment>
<accession>L8PHD4</accession>
<feature type="region of interest" description="Disordered" evidence="1">
    <location>
        <begin position="1"/>
        <end position="31"/>
    </location>
</feature>
<dbReference type="Proteomes" id="UP000011205">
    <property type="component" value="Unassembled WGS sequence"/>
</dbReference>
<feature type="compositionally biased region" description="Low complexity" evidence="1">
    <location>
        <begin position="1"/>
        <end position="21"/>
    </location>
</feature>
<keyword evidence="2" id="KW-0472">Membrane</keyword>
<keyword evidence="2" id="KW-1133">Transmembrane helix</keyword>
<evidence type="ECO:0000256" key="2">
    <source>
        <dbReference type="SAM" id="Phobius"/>
    </source>
</evidence>
<feature type="transmembrane region" description="Helical" evidence="2">
    <location>
        <begin position="74"/>
        <end position="97"/>
    </location>
</feature>
<evidence type="ECO:0000313" key="3">
    <source>
        <dbReference type="EMBL" id="ELS54792.1"/>
    </source>
</evidence>
<dbReference type="RefSeq" id="WP_003999586.1">
    <property type="nucleotide sequence ID" value="NZ_AMLP01000127.1"/>
</dbReference>
<feature type="transmembrane region" description="Helical" evidence="2">
    <location>
        <begin position="128"/>
        <end position="151"/>
    </location>
</feature>
<evidence type="ECO:0000256" key="1">
    <source>
        <dbReference type="SAM" id="MobiDB-lite"/>
    </source>
</evidence>
<dbReference type="AlphaFoldDB" id="L8PHD4"/>
<reference evidence="3 4" key="1">
    <citation type="journal article" date="2013" name="Genome Announc.">
        <title>Draft Genome Sequence of Streptomyces viridochromogenes Strain Tu57, Producer of Avilamycin.</title>
        <authorList>
            <person name="Gruning B.A."/>
            <person name="Erxleben A."/>
            <person name="Hahnlein A."/>
            <person name="Gunther S."/>
        </authorList>
    </citation>
    <scope>NUCLEOTIDE SEQUENCE [LARGE SCALE GENOMIC DNA]</scope>
    <source>
        <strain evidence="3 4">Tue57</strain>
    </source>
</reference>
<proteinExistence type="predicted"/>
<gene>
    <name evidence="3" type="ORF">STVIR_4249</name>
</gene>